<organism evidence="1 2">
    <name type="scientific">Acidisarcina polymorpha</name>
    <dbReference type="NCBI Taxonomy" id="2211140"/>
    <lineage>
        <taxon>Bacteria</taxon>
        <taxon>Pseudomonadati</taxon>
        <taxon>Acidobacteriota</taxon>
        <taxon>Terriglobia</taxon>
        <taxon>Terriglobales</taxon>
        <taxon>Acidobacteriaceae</taxon>
        <taxon>Acidisarcina</taxon>
    </lineage>
</organism>
<dbReference type="EMBL" id="CP030840">
    <property type="protein sequence ID" value="AXC15466.1"/>
    <property type="molecule type" value="Genomic_DNA"/>
</dbReference>
<evidence type="ECO:0000313" key="2">
    <source>
        <dbReference type="Proteomes" id="UP000253606"/>
    </source>
</evidence>
<evidence type="ECO:0008006" key="3">
    <source>
        <dbReference type="Google" id="ProtNLM"/>
    </source>
</evidence>
<dbReference type="SUPFAM" id="SSF54427">
    <property type="entry name" value="NTF2-like"/>
    <property type="match status" value="2"/>
</dbReference>
<keyword evidence="2" id="KW-1185">Reference proteome</keyword>
<dbReference type="AlphaFoldDB" id="A0A2Z5GA54"/>
<dbReference type="InterPro" id="IPR032710">
    <property type="entry name" value="NTF2-like_dom_sf"/>
</dbReference>
<gene>
    <name evidence="1" type="ORF">ACPOL_6222</name>
</gene>
<evidence type="ECO:0000313" key="1">
    <source>
        <dbReference type="EMBL" id="AXC15466.1"/>
    </source>
</evidence>
<name>A0A2Z5GA54_9BACT</name>
<accession>A0A2Z5GA54</accession>
<dbReference type="KEGG" id="abas:ACPOL_6222"/>
<dbReference type="Gene3D" id="3.10.450.50">
    <property type="match status" value="2"/>
</dbReference>
<dbReference type="Proteomes" id="UP000253606">
    <property type="component" value="Chromosome"/>
</dbReference>
<proteinExistence type="predicted"/>
<dbReference type="RefSeq" id="WP_114210142.1">
    <property type="nucleotide sequence ID" value="NZ_CP030840.1"/>
</dbReference>
<reference evidence="1 2" key="1">
    <citation type="journal article" date="2018" name="Front. Microbiol.">
        <title>Hydrolytic Capabilities as a Key to Environmental Success: Chitinolytic and Cellulolytic Acidobacteria From Acidic Sub-arctic Soils and Boreal Peatlands.</title>
        <authorList>
            <person name="Belova S.E."/>
            <person name="Ravin N.V."/>
            <person name="Pankratov T.A."/>
            <person name="Rakitin A.L."/>
            <person name="Ivanova A.A."/>
            <person name="Beletsky A.V."/>
            <person name="Mardanov A.V."/>
            <person name="Sinninghe Damste J.S."/>
            <person name="Dedysh S.N."/>
        </authorList>
    </citation>
    <scope>NUCLEOTIDE SEQUENCE [LARGE SCALE GENOMIC DNA]</scope>
    <source>
        <strain evidence="1 2">SBC82</strain>
    </source>
</reference>
<sequence>MHLSKAERTAAITRSIASGERLPIASFDSRKYIQHNVHIGDGLEPILAFMDALPPERTRANVVRLFEDGDYSIVHADYELGDWGPMVGFEVHRWENDRIVEHWDNLCSTPPETNSSGHTMTDGETELSELDRTEQNRVLVQHFTSEVLIDRKLDGLSRFFHEGKLIQHSPHYGDGIHALLHRLSCRRDEGELRYERVHRILGQGNMVLAMSEGTLDYKPTALYDLYRLSAGFISEHWEIFQEIPPFSEWQNENGKF</sequence>
<protein>
    <recommendedName>
        <fullName evidence="3">SnoaL-like domain-containing protein</fullName>
    </recommendedName>
</protein>
<dbReference type="OrthoDB" id="9812089at2"/>